<evidence type="ECO:0000313" key="3">
    <source>
        <dbReference type="Proteomes" id="UP001169027"/>
    </source>
</evidence>
<feature type="domain" description="Bacterial Pleckstrin homology" evidence="1">
    <location>
        <begin position="6"/>
        <end position="127"/>
    </location>
</feature>
<evidence type="ECO:0000259" key="1">
    <source>
        <dbReference type="Pfam" id="PF08000"/>
    </source>
</evidence>
<dbReference type="InterPro" id="IPR012544">
    <property type="entry name" value="PHb"/>
</dbReference>
<dbReference type="Gene3D" id="2.30.29.50">
    <property type="entry name" value="Bacterial Pleckstrin homology domain"/>
    <property type="match status" value="1"/>
</dbReference>
<reference evidence="2" key="1">
    <citation type="submission" date="2023-06" db="EMBL/GenBank/DDBJ databases">
        <authorList>
            <person name="Jiang Y."/>
            <person name="Liu Q."/>
        </authorList>
    </citation>
    <scope>NUCLEOTIDE SEQUENCE</scope>
    <source>
        <strain evidence="2">CGMCC 1.12090</strain>
    </source>
</reference>
<dbReference type="PANTHER" id="PTHR35796:SF3">
    <property type="entry name" value="BHLH DOMAIN-CONTAINING PROTEIN"/>
    <property type="match status" value="1"/>
</dbReference>
<evidence type="ECO:0000313" key="2">
    <source>
        <dbReference type="EMBL" id="MDO1537492.1"/>
    </source>
</evidence>
<organism evidence="2 3">
    <name type="scientific">Variovorax ginsengisoli</name>
    <dbReference type="NCBI Taxonomy" id="363844"/>
    <lineage>
        <taxon>Bacteria</taxon>
        <taxon>Pseudomonadati</taxon>
        <taxon>Pseudomonadota</taxon>
        <taxon>Betaproteobacteria</taxon>
        <taxon>Burkholderiales</taxon>
        <taxon>Comamonadaceae</taxon>
        <taxon>Variovorax</taxon>
    </lineage>
</organism>
<dbReference type="RefSeq" id="WP_301815934.1">
    <property type="nucleotide sequence ID" value="NZ_JAUJZH010000042.1"/>
</dbReference>
<keyword evidence="3" id="KW-1185">Reference proteome</keyword>
<dbReference type="InterPro" id="IPR037063">
    <property type="entry name" value="PHb_sf"/>
</dbReference>
<dbReference type="EMBL" id="JAUKVY010000042">
    <property type="protein sequence ID" value="MDO1537492.1"/>
    <property type="molecule type" value="Genomic_DNA"/>
</dbReference>
<dbReference type="CDD" id="cd13225">
    <property type="entry name" value="PH-like_bacteria"/>
    <property type="match status" value="1"/>
</dbReference>
<accession>A0ABT8SF05</accession>
<dbReference type="SUPFAM" id="SSF50729">
    <property type="entry name" value="PH domain-like"/>
    <property type="match status" value="1"/>
</dbReference>
<comment type="caution">
    <text evidence="2">The sequence shown here is derived from an EMBL/GenBank/DDBJ whole genome shotgun (WGS) entry which is preliminary data.</text>
</comment>
<name>A0ABT8SF05_9BURK</name>
<dbReference type="PANTHER" id="PTHR35796">
    <property type="entry name" value="HYPOTHETICAL CYTOSOLIC PROTEIN"/>
    <property type="match status" value="1"/>
</dbReference>
<sequence length="129" mass="14565">MELPLGLLDGGLGNAAKMDPAKIQREFSQILASGEVVEHAYQLIRDYFVFTDKRFVLVDKQGLTGKKTEYHSIPYKSITHFSIETAGTFDLDAELKIWISGMATPFQKQFNKKLSIYEVQSVLASYVLK</sequence>
<proteinExistence type="predicted"/>
<dbReference type="Proteomes" id="UP001169027">
    <property type="component" value="Unassembled WGS sequence"/>
</dbReference>
<protein>
    <submittedName>
        <fullName evidence="2">PH domain-containing protein</fullName>
    </submittedName>
</protein>
<dbReference type="Pfam" id="PF08000">
    <property type="entry name" value="bPH_1"/>
    <property type="match status" value="1"/>
</dbReference>
<gene>
    <name evidence="2" type="ORF">Q2T77_35145</name>
</gene>